<comment type="caution">
    <text evidence="1">The sequence shown here is derived from an EMBL/GenBank/DDBJ whole genome shotgun (WGS) entry which is preliminary data.</text>
</comment>
<evidence type="ECO:0000313" key="2">
    <source>
        <dbReference type="Proteomes" id="UP001064048"/>
    </source>
</evidence>
<accession>A0ACC0JQC2</accession>
<name>A0ACC0JQC2_CHOFU</name>
<evidence type="ECO:0000313" key="1">
    <source>
        <dbReference type="EMBL" id="KAI8426366.1"/>
    </source>
</evidence>
<organism evidence="1 2">
    <name type="scientific">Choristoneura fumiferana</name>
    <name type="common">Spruce budworm moth</name>
    <name type="synonym">Archips fumiferana</name>
    <dbReference type="NCBI Taxonomy" id="7141"/>
    <lineage>
        <taxon>Eukaryota</taxon>
        <taxon>Metazoa</taxon>
        <taxon>Ecdysozoa</taxon>
        <taxon>Arthropoda</taxon>
        <taxon>Hexapoda</taxon>
        <taxon>Insecta</taxon>
        <taxon>Pterygota</taxon>
        <taxon>Neoptera</taxon>
        <taxon>Endopterygota</taxon>
        <taxon>Lepidoptera</taxon>
        <taxon>Glossata</taxon>
        <taxon>Ditrysia</taxon>
        <taxon>Tortricoidea</taxon>
        <taxon>Tortricidae</taxon>
        <taxon>Tortricinae</taxon>
        <taxon>Choristoneura</taxon>
    </lineage>
</organism>
<gene>
    <name evidence="1" type="ORF">MSG28_005219</name>
</gene>
<dbReference type="EMBL" id="CM046108">
    <property type="protein sequence ID" value="KAI8426366.1"/>
    <property type="molecule type" value="Genomic_DNA"/>
</dbReference>
<proteinExistence type="predicted"/>
<keyword evidence="2" id="KW-1185">Reference proteome</keyword>
<protein>
    <submittedName>
        <fullName evidence="1">Uncharacterized protein</fullName>
    </submittedName>
</protein>
<sequence>MHIKRGLIPITRRPMPATPEQRPLRHPARPPYIYLPANTESDILLPAPLENHQHQPKFNKMMKLVVIMSALVAIAVAKPSVVAAPLVAAAPAPIVTATSSQYYHRINNGLAAYVAAPAAYVASAPYVAAAAPYVASPYVSAPYVSAPYVASPYSAPIVAL</sequence>
<reference evidence="1 2" key="1">
    <citation type="journal article" date="2022" name="Genome Biol. Evol.">
        <title>The Spruce Budworm Genome: Reconstructing the Evolutionary History of Antifreeze Proteins.</title>
        <authorList>
            <person name="Beliveau C."/>
            <person name="Gagne P."/>
            <person name="Picq S."/>
            <person name="Vernygora O."/>
            <person name="Keeling C.I."/>
            <person name="Pinkney K."/>
            <person name="Doucet D."/>
            <person name="Wen F."/>
            <person name="Johnston J.S."/>
            <person name="Maaroufi H."/>
            <person name="Boyle B."/>
            <person name="Laroche J."/>
            <person name="Dewar K."/>
            <person name="Juretic N."/>
            <person name="Blackburn G."/>
            <person name="Nisole A."/>
            <person name="Brunet B."/>
            <person name="Brandao M."/>
            <person name="Lumley L."/>
            <person name="Duan J."/>
            <person name="Quan G."/>
            <person name="Lucarotti C.J."/>
            <person name="Roe A.D."/>
            <person name="Sperling F.A.H."/>
            <person name="Levesque R.C."/>
            <person name="Cusson M."/>
        </authorList>
    </citation>
    <scope>NUCLEOTIDE SEQUENCE [LARGE SCALE GENOMIC DNA]</scope>
    <source>
        <strain evidence="1">Glfc:IPQL:Cfum</strain>
    </source>
</reference>
<dbReference type="Proteomes" id="UP001064048">
    <property type="component" value="Chromosome 8"/>
</dbReference>